<dbReference type="GO" id="GO:0004674">
    <property type="term" value="F:protein serine/threonine kinase activity"/>
    <property type="evidence" value="ECO:0007669"/>
    <property type="project" value="TreeGrafter"/>
</dbReference>
<dbReference type="InterPro" id="IPR017441">
    <property type="entry name" value="Protein_kinase_ATP_BS"/>
</dbReference>
<dbReference type="PROSITE" id="PS50011">
    <property type="entry name" value="PROTEIN_KINASE_DOM"/>
    <property type="match status" value="1"/>
</dbReference>
<dbReference type="InterPro" id="IPR011009">
    <property type="entry name" value="Kinase-like_dom_sf"/>
</dbReference>
<dbReference type="Gene3D" id="1.10.510.10">
    <property type="entry name" value="Transferase(Phosphotransferase) domain 1"/>
    <property type="match status" value="1"/>
</dbReference>
<dbReference type="EMBL" id="JAPNKE010000002">
    <property type="protein sequence ID" value="MCY1005126.1"/>
    <property type="molecule type" value="Genomic_DNA"/>
</dbReference>
<organism evidence="8 9">
    <name type="scientific">Nannocystis pusilla</name>
    <dbReference type="NCBI Taxonomy" id="889268"/>
    <lineage>
        <taxon>Bacteria</taxon>
        <taxon>Pseudomonadati</taxon>
        <taxon>Myxococcota</taxon>
        <taxon>Polyangia</taxon>
        <taxon>Nannocystales</taxon>
        <taxon>Nannocystaceae</taxon>
        <taxon>Nannocystis</taxon>
    </lineage>
</organism>
<evidence type="ECO:0000313" key="9">
    <source>
        <dbReference type="Proteomes" id="UP001150924"/>
    </source>
</evidence>
<feature type="domain" description="Protein kinase" evidence="7">
    <location>
        <begin position="57"/>
        <end position="337"/>
    </location>
</feature>
<evidence type="ECO:0000256" key="5">
    <source>
        <dbReference type="PROSITE-ProRule" id="PRU10141"/>
    </source>
</evidence>
<evidence type="ECO:0000256" key="2">
    <source>
        <dbReference type="ARBA" id="ARBA00022741"/>
    </source>
</evidence>
<dbReference type="PROSITE" id="PS00107">
    <property type="entry name" value="PROTEIN_KINASE_ATP"/>
    <property type="match status" value="1"/>
</dbReference>
<proteinExistence type="predicted"/>
<evidence type="ECO:0000256" key="1">
    <source>
        <dbReference type="ARBA" id="ARBA00022679"/>
    </source>
</evidence>
<accession>A0A9X3IV80</accession>
<feature type="binding site" evidence="5">
    <location>
        <position position="86"/>
    </location>
    <ligand>
        <name>ATP</name>
        <dbReference type="ChEBI" id="CHEBI:30616"/>
    </ligand>
</feature>
<keyword evidence="9" id="KW-1185">Reference proteome</keyword>
<keyword evidence="4 5" id="KW-0067">ATP-binding</keyword>
<dbReference type="Gene3D" id="3.30.200.20">
    <property type="entry name" value="Phosphorylase Kinase, domain 1"/>
    <property type="match status" value="1"/>
</dbReference>
<keyword evidence="1" id="KW-0808">Transferase</keyword>
<feature type="region of interest" description="Disordered" evidence="6">
    <location>
        <begin position="369"/>
        <end position="403"/>
    </location>
</feature>
<dbReference type="PANTHER" id="PTHR43289:SF6">
    <property type="entry name" value="SERINE_THREONINE-PROTEIN KINASE NEKL-3"/>
    <property type="match status" value="1"/>
</dbReference>
<keyword evidence="3 8" id="KW-0418">Kinase</keyword>
<gene>
    <name evidence="8" type="ORF">OV079_05980</name>
</gene>
<dbReference type="InterPro" id="IPR000719">
    <property type="entry name" value="Prot_kinase_dom"/>
</dbReference>
<dbReference type="PROSITE" id="PS00108">
    <property type="entry name" value="PROTEIN_KINASE_ST"/>
    <property type="match status" value="1"/>
</dbReference>
<reference evidence="8" key="1">
    <citation type="submission" date="2022-11" db="EMBL/GenBank/DDBJ databases">
        <title>Minimal conservation of predation-associated metabolite biosynthetic gene clusters underscores biosynthetic potential of Myxococcota including descriptions for ten novel species: Archangium lansinium sp. nov., Myxococcus landrumus sp. nov., Nannocystis bai.</title>
        <authorList>
            <person name="Ahearne A."/>
            <person name="Stevens C."/>
            <person name="Phillips K."/>
        </authorList>
    </citation>
    <scope>NUCLEOTIDE SEQUENCE</scope>
    <source>
        <strain evidence="8">Na p29</strain>
    </source>
</reference>
<evidence type="ECO:0000313" key="8">
    <source>
        <dbReference type="EMBL" id="MCY1005126.1"/>
    </source>
</evidence>
<dbReference type="RefSeq" id="WP_267766751.1">
    <property type="nucleotide sequence ID" value="NZ_JAPNKE010000002.1"/>
</dbReference>
<dbReference type="GO" id="GO:0005524">
    <property type="term" value="F:ATP binding"/>
    <property type="evidence" value="ECO:0007669"/>
    <property type="project" value="UniProtKB-UniRule"/>
</dbReference>
<sequence>MEGRETQASALEDTASHQRTLPPGASLANAPTLLGDATPKQPTDAPELPIGAEVGRYKITGRIGAGGMGVVYRAYDPQLDREIALKLLLAGAEGGTEGRNRMLREAQAAAKIRHPNVVTVFDAGEVAGRVFIAMELIAGSTLKGWLRQQPRTWREILSIMLMAGEGLVAAHAAGLVHRDFKPDNVLVGVEGRAHVLDFGLARPAIDAAALPTAPAPSLTLRPGREALLQSLTLTGMTVGTPAYMAPEQHLARPSSARSDQFSFCVATYEALYGQRPFKGESYSELSMAVIDGKVVSPSRRSQVPPAVWHVLRRGLQPDPDARYPALAQLLAELDAAMRADATRPRYGLYALGLAAPLVAGLVYMSGMTAEEPDPGDSPRPPPAKAVVDHRDAAPAPTPTLPGPPAVGQAGVALMKTQHVDLAALFQLLAPVVPAEAAQLELGSEGLGLVGPAANAWKEPLDQLAQAIDSQRSSIGELVRVSAPNGLWAAYEVGLEGIDRKATAVAALDDVEAALSSPTLGVLLVRAPFKAQEGVTRWLRSGGGEAQQFKEWCYNNPSLKKTECAKTLRDCEYNAISWEEGAEAAEAAKKGRAKRKYCYGKA</sequence>
<feature type="region of interest" description="Disordered" evidence="6">
    <location>
        <begin position="1"/>
        <end position="49"/>
    </location>
</feature>
<dbReference type="PANTHER" id="PTHR43289">
    <property type="entry name" value="MITOGEN-ACTIVATED PROTEIN KINASE KINASE KINASE 20-RELATED"/>
    <property type="match status" value="1"/>
</dbReference>
<evidence type="ECO:0000256" key="4">
    <source>
        <dbReference type="ARBA" id="ARBA00022840"/>
    </source>
</evidence>
<keyword evidence="2 5" id="KW-0547">Nucleotide-binding</keyword>
<dbReference type="Proteomes" id="UP001150924">
    <property type="component" value="Unassembled WGS sequence"/>
</dbReference>
<name>A0A9X3IV80_9BACT</name>
<evidence type="ECO:0000259" key="7">
    <source>
        <dbReference type="PROSITE" id="PS50011"/>
    </source>
</evidence>
<evidence type="ECO:0000256" key="3">
    <source>
        <dbReference type="ARBA" id="ARBA00022777"/>
    </source>
</evidence>
<dbReference type="AlphaFoldDB" id="A0A9X3IV80"/>
<dbReference type="Pfam" id="PF00069">
    <property type="entry name" value="Pkinase"/>
    <property type="match status" value="1"/>
</dbReference>
<dbReference type="InterPro" id="IPR008271">
    <property type="entry name" value="Ser/Thr_kinase_AS"/>
</dbReference>
<comment type="caution">
    <text evidence="8">The sequence shown here is derived from an EMBL/GenBank/DDBJ whole genome shotgun (WGS) entry which is preliminary data.</text>
</comment>
<protein>
    <submittedName>
        <fullName evidence="8">Serine/threonine-protein kinase</fullName>
    </submittedName>
</protein>
<evidence type="ECO:0000256" key="6">
    <source>
        <dbReference type="SAM" id="MobiDB-lite"/>
    </source>
</evidence>
<dbReference type="SUPFAM" id="SSF56112">
    <property type="entry name" value="Protein kinase-like (PK-like)"/>
    <property type="match status" value="1"/>
</dbReference>
<dbReference type="CDD" id="cd14014">
    <property type="entry name" value="STKc_PknB_like"/>
    <property type="match status" value="1"/>
</dbReference>